<reference evidence="3" key="1">
    <citation type="submission" date="2016-06" db="UniProtKB">
        <authorList>
            <consortium name="WormBaseParasite"/>
        </authorList>
    </citation>
    <scope>IDENTIFICATION</scope>
</reference>
<sequence length="113" mass="12852">MRDVKEILFDAKFFQAPWHSSETLDRRLRFSLHNVTADNRRSYKPPLPAEYALSCTCCRATRNDCLLGWFVSGCIGLRSVELVRSMAPPQRETLVCACWHAAANPKQDAARPL</sequence>
<protein>
    <submittedName>
        <fullName evidence="1 3">Uncharacterized protein</fullName>
    </submittedName>
</protein>
<evidence type="ECO:0000313" key="2">
    <source>
        <dbReference type="Proteomes" id="UP000050794"/>
    </source>
</evidence>
<dbReference type="WBParaSite" id="TCNE_0000190501-mRNA-1">
    <property type="protein sequence ID" value="TCNE_0000190501-mRNA-1"/>
    <property type="gene ID" value="TCNE_0000190501"/>
</dbReference>
<organism evidence="2 3">
    <name type="scientific">Toxocara canis</name>
    <name type="common">Canine roundworm</name>
    <dbReference type="NCBI Taxonomy" id="6265"/>
    <lineage>
        <taxon>Eukaryota</taxon>
        <taxon>Metazoa</taxon>
        <taxon>Ecdysozoa</taxon>
        <taxon>Nematoda</taxon>
        <taxon>Chromadorea</taxon>
        <taxon>Rhabditida</taxon>
        <taxon>Spirurina</taxon>
        <taxon>Ascaridomorpha</taxon>
        <taxon>Ascaridoidea</taxon>
        <taxon>Toxocaridae</taxon>
        <taxon>Toxocara</taxon>
    </lineage>
</organism>
<dbReference type="AlphaFoldDB" id="A0A183U085"/>
<proteinExistence type="predicted"/>
<accession>A0A183U085</accession>
<evidence type="ECO:0000313" key="3">
    <source>
        <dbReference type="WBParaSite" id="TCNE_0000190501-mRNA-1"/>
    </source>
</evidence>
<dbReference type="EMBL" id="UYWY01001648">
    <property type="protein sequence ID" value="VDM27030.1"/>
    <property type="molecule type" value="Genomic_DNA"/>
</dbReference>
<dbReference type="Proteomes" id="UP000050794">
    <property type="component" value="Unassembled WGS sequence"/>
</dbReference>
<name>A0A183U085_TOXCA</name>
<evidence type="ECO:0000313" key="1">
    <source>
        <dbReference type="EMBL" id="VDM27030.1"/>
    </source>
</evidence>
<gene>
    <name evidence="1" type="ORF">TCNE_LOCUS1905</name>
</gene>
<keyword evidence="2" id="KW-1185">Reference proteome</keyword>
<reference evidence="1 2" key="2">
    <citation type="submission" date="2018-11" db="EMBL/GenBank/DDBJ databases">
        <authorList>
            <consortium name="Pathogen Informatics"/>
        </authorList>
    </citation>
    <scope>NUCLEOTIDE SEQUENCE [LARGE SCALE GENOMIC DNA]</scope>
</reference>